<evidence type="ECO:0000313" key="2">
    <source>
        <dbReference type="EMBL" id="KIK12377.1"/>
    </source>
</evidence>
<gene>
    <name evidence="2" type="ORF">PISMIDRAFT_689519</name>
</gene>
<organism evidence="2 3">
    <name type="scientific">Pisolithus microcarpus 441</name>
    <dbReference type="NCBI Taxonomy" id="765257"/>
    <lineage>
        <taxon>Eukaryota</taxon>
        <taxon>Fungi</taxon>
        <taxon>Dikarya</taxon>
        <taxon>Basidiomycota</taxon>
        <taxon>Agaricomycotina</taxon>
        <taxon>Agaricomycetes</taxon>
        <taxon>Agaricomycetidae</taxon>
        <taxon>Boletales</taxon>
        <taxon>Sclerodermatineae</taxon>
        <taxon>Pisolithaceae</taxon>
        <taxon>Pisolithus</taxon>
    </lineage>
</organism>
<evidence type="ECO:0000256" key="1">
    <source>
        <dbReference type="SAM" id="MobiDB-lite"/>
    </source>
</evidence>
<reference evidence="2 3" key="1">
    <citation type="submission" date="2014-04" db="EMBL/GenBank/DDBJ databases">
        <authorList>
            <consortium name="DOE Joint Genome Institute"/>
            <person name="Kuo A."/>
            <person name="Kohler A."/>
            <person name="Costa M.D."/>
            <person name="Nagy L.G."/>
            <person name="Floudas D."/>
            <person name="Copeland A."/>
            <person name="Barry K.W."/>
            <person name="Cichocki N."/>
            <person name="Veneault-Fourrey C."/>
            <person name="LaButti K."/>
            <person name="Lindquist E.A."/>
            <person name="Lipzen A."/>
            <person name="Lundell T."/>
            <person name="Morin E."/>
            <person name="Murat C."/>
            <person name="Sun H."/>
            <person name="Tunlid A."/>
            <person name="Henrissat B."/>
            <person name="Grigoriev I.V."/>
            <person name="Hibbett D.S."/>
            <person name="Martin F."/>
            <person name="Nordberg H.P."/>
            <person name="Cantor M.N."/>
            <person name="Hua S.X."/>
        </authorList>
    </citation>
    <scope>NUCLEOTIDE SEQUENCE [LARGE SCALE GENOMIC DNA]</scope>
    <source>
        <strain evidence="2 3">441</strain>
    </source>
</reference>
<dbReference type="Proteomes" id="UP000054018">
    <property type="component" value="Unassembled WGS sequence"/>
</dbReference>
<dbReference type="EMBL" id="KN834088">
    <property type="protein sequence ID" value="KIK12377.1"/>
    <property type="molecule type" value="Genomic_DNA"/>
</dbReference>
<feature type="compositionally biased region" description="Basic and acidic residues" evidence="1">
    <location>
        <begin position="234"/>
        <end position="243"/>
    </location>
</feature>
<evidence type="ECO:0000313" key="3">
    <source>
        <dbReference type="Proteomes" id="UP000054018"/>
    </source>
</evidence>
<accession>A0A0C9YPS4</accession>
<feature type="region of interest" description="Disordered" evidence="1">
    <location>
        <begin position="159"/>
        <end position="275"/>
    </location>
</feature>
<dbReference type="OrthoDB" id="10434650at2759"/>
<proteinExistence type="predicted"/>
<sequence>MASTERLATSLGCSFDGSLRDTPATITPGVADTGVGSEVEEHREKPPVPPPQDATATSTDRGAQADTEEFRAAFPKDVEKSTSKSEPRLDHEPHPTAVSDDSDEMRTQSRKDRENADLHDVSFRSRSTMRDSPTPAIVEKLKPYSLAGFNRINSVSRLNVSEKRHPLGDPKPLSPTLPPGRSQTRAGDSLSVQESSSTERVATGAGRSFDGSLRGTPATITSEVADTGIGSAFEENREQREVLPRQSATATSTDRGAQADREEFRAASQKDVCDL</sequence>
<feature type="compositionally biased region" description="Polar residues" evidence="1">
    <location>
        <begin position="181"/>
        <end position="200"/>
    </location>
</feature>
<name>A0A0C9YPS4_9AGAM</name>
<keyword evidence="3" id="KW-1185">Reference proteome</keyword>
<dbReference type="AlphaFoldDB" id="A0A0C9YPS4"/>
<feature type="compositionally biased region" description="Polar residues" evidence="1">
    <location>
        <begin position="246"/>
        <end position="255"/>
    </location>
</feature>
<feature type="compositionally biased region" description="Basic and acidic residues" evidence="1">
    <location>
        <begin position="68"/>
        <end position="94"/>
    </location>
</feature>
<feature type="compositionally biased region" description="Basic and acidic residues" evidence="1">
    <location>
        <begin position="104"/>
        <end position="123"/>
    </location>
</feature>
<feature type="region of interest" description="Disordered" evidence="1">
    <location>
        <begin position="1"/>
        <end position="136"/>
    </location>
</feature>
<protein>
    <submittedName>
        <fullName evidence="2">Uncharacterized protein</fullName>
    </submittedName>
</protein>
<reference evidence="3" key="2">
    <citation type="submission" date="2015-01" db="EMBL/GenBank/DDBJ databases">
        <title>Evolutionary Origins and Diversification of the Mycorrhizal Mutualists.</title>
        <authorList>
            <consortium name="DOE Joint Genome Institute"/>
            <consortium name="Mycorrhizal Genomics Consortium"/>
            <person name="Kohler A."/>
            <person name="Kuo A."/>
            <person name="Nagy L.G."/>
            <person name="Floudas D."/>
            <person name="Copeland A."/>
            <person name="Barry K.W."/>
            <person name="Cichocki N."/>
            <person name="Veneault-Fourrey C."/>
            <person name="LaButti K."/>
            <person name="Lindquist E.A."/>
            <person name="Lipzen A."/>
            <person name="Lundell T."/>
            <person name="Morin E."/>
            <person name="Murat C."/>
            <person name="Riley R."/>
            <person name="Ohm R."/>
            <person name="Sun H."/>
            <person name="Tunlid A."/>
            <person name="Henrissat B."/>
            <person name="Grigoriev I.V."/>
            <person name="Hibbett D.S."/>
            <person name="Martin F."/>
        </authorList>
    </citation>
    <scope>NUCLEOTIDE SEQUENCE [LARGE SCALE GENOMIC DNA]</scope>
    <source>
        <strain evidence="3">441</strain>
    </source>
</reference>
<dbReference type="HOGENOM" id="CLU_1012364_0_0_1"/>